<evidence type="ECO:0000313" key="2">
    <source>
        <dbReference type="Proteomes" id="UP000593565"/>
    </source>
</evidence>
<dbReference type="Proteomes" id="UP000593565">
    <property type="component" value="Unassembled WGS sequence"/>
</dbReference>
<organism evidence="1 2">
    <name type="scientific">Ameiurus melas</name>
    <name type="common">Black bullhead</name>
    <name type="synonym">Silurus melas</name>
    <dbReference type="NCBI Taxonomy" id="219545"/>
    <lineage>
        <taxon>Eukaryota</taxon>
        <taxon>Metazoa</taxon>
        <taxon>Chordata</taxon>
        <taxon>Craniata</taxon>
        <taxon>Vertebrata</taxon>
        <taxon>Euteleostomi</taxon>
        <taxon>Actinopterygii</taxon>
        <taxon>Neopterygii</taxon>
        <taxon>Teleostei</taxon>
        <taxon>Ostariophysi</taxon>
        <taxon>Siluriformes</taxon>
        <taxon>Ictaluridae</taxon>
        <taxon>Ameiurus</taxon>
    </lineage>
</organism>
<dbReference type="EMBL" id="JAAGNN010000019">
    <property type="protein sequence ID" value="KAF4076752.1"/>
    <property type="molecule type" value="Genomic_DNA"/>
</dbReference>
<protein>
    <submittedName>
        <fullName evidence="1">Uncharacterized protein</fullName>
    </submittedName>
</protein>
<name>A0A7J6A1K3_AMEME</name>
<gene>
    <name evidence="1" type="ORF">AMELA_G00218690</name>
</gene>
<comment type="caution">
    <text evidence="1">The sequence shown here is derived from an EMBL/GenBank/DDBJ whole genome shotgun (WGS) entry which is preliminary data.</text>
</comment>
<keyword evidence="2" id="KW-1185">Reference proteome</keyword>
<proteinExistence type="predicted"/>
<dbReference type="AlphaFoldDB" id="A0A7J6A1K3"/>
<evidence type="ECO:0000313" key="1">
    <source>
        <dbReference type="EMBL" id="KAF4076752.1"/>
    </source>
</evidence>
<accession>A0A7J6A1K3</accession>
<reference evidence="1 2" key="1">
    <citation type="submission" date="2020-02" db="EMBL/GenBank/DDBJ databases">
        <title>A chromosome-scale genome assembly of the black bullhead catfish (Ameiurus melas).</title>
        <authorList>
            <person name="Wen M."/>
            <person name="Zham M."/>
            <person name="Cabau C."/>
            <person name="Klopp C."/>
            <person name="Donnadieu C."/>
            <person name="Roques C."/>
            <person name="Bouchez O."/>
            <person name="Lampietro C."/>
            <person name="Jouanno E."/>
            <person name="Herpin A."/>
            <person name="Louis A."/>
            <person name="Berthelot C."/>
            <person name="Parey E."/>
            <person name="Roest-Crollius H."/>
            <person name="Braasch I."/>
            <person name="Postlethwait J."/>
            <person name="Robinson-Rechavi M."/>
            <person name="Echchiki A."/>
            <person name="Begum T."/>
            <person name="Montfort J."/>
            <person name="Schartl M."/>
            <person name="Bobe J."/>
            <person name="Guiguen Y."/>
        </authorList>
    </citation>
    <scope>NUCLEOTIDE SEQUENCE [LARGE SCALE GENOMIC DNA]</scope>
    <source>
        <strain evidence="1">M_S1</strain>
        <tissue evidence="1">Blood</tissue>
    </source>
</reference>
<sequence>MLSLISRSELISDLPELLEFQHHGIPTFLEPAHIIVKELKVNVITPGTTCGGGVFFFFLPAKTLRAELQEPDSQVPVHHIVEGGRMCHCFRIDTGTGVHKDHHH</sequence>